<evidence type="ECO:0000313" key="1">
    <source>
        <dbReference type="EMBL" id="EDM79237.1"/>
    </source>
</evidence>
<dbReference type="RefSeq" id="WP_006971574.1">
    <property type="nucleotide sequence ID" value="NZ_ABCS01000021.1"/>
</dbReference>
<dbReference type="AlphaFoldDB" id="A6G4C5"/>
<dbReference type="STRING" id="391625.PPSIR1_03833"/>
<proteinExistence type="predicted"/>
<dbReference type="EMBL" id="ABCS01000021">
    <property type="protein sequence ID" value="EDM79237.1"/>
    <property type="molecule type" value="Genomic_DNA"/>
</dbReference>
<name>A6G4C5_9BACT</name>
<dbReference type="OrthoDB" id="529867at2"/>
<sequence>MNPAQSDYQRQDSTLTLREGLKAYFAENPQLLDPDTIEGKAAELFRCHDAVHVVFGTNTEIRQEAMTDTWSMFGTDIPWREFIAYLNEPAAIGVVNDIGWGTALWESVKAVPAVIEVVRRGRRMTKKWPWYGHEAYLDVPLASIREEFGIEVFQPRPASEAAPAMP</sequence>
<gene>
    <name evidence="1" type="ORF">PPSIR1_03833</name>
</gene>
<protein>
    <submittedName>
        <fullName evidence="1">Uncharacterized protein</fullName>
    </submittedName>
</protein>
<organism evidence="1 2">
    <name type="scientific">Plesiocystis pacifica SIR-1</name>
    <dbReference type="NCBI Taxonomy" id="391625"/>
    <lineage>
        <taxon>Bacteria</taxon>
        <taxon>Pseudomonadati</taxon>
        <taxon>Myxococcota</taxon>
        <taxon>Polyangia</taxon>
        <taxon>Nannocystales</taxon>
        <taxon>Nannocystaceae</taxon>
        <taxon>Plesiocystis</taxon>
    </lineage>
</organism>
<evidence type="ECO:0000313" key="2">
    <source>
        <dbReference type="Proteomes" id="UP000005801"/>
    </source>
</evidence>
<comment type="caution">
    <text evidence="1">The sequence shown here is derived from an EMBL/GenBank/DDBJ whole genome shotgun (WGS) entry which is preliminary data.</text>
</comment>
<accession>A6G4C5</accession>
<dbReference type="Proteomes" id="UP000005801">
    <property type="component" value="Unassembled WGS sequence"/>
</dbReference>
<reference evidence="1 2" key="1">
    <citation type="submission" date="2007-06" db="EMBL/GenBank/DDBJ databases">
        <authorList>
            <person name="Shimkets L."/>
            <person name="Ferriera S."/>
            <person name="Johnson J."/>
            <person name="Kravitz S."/>
            <person name="Beeson K."/>
            <person name="Sutton G."/>
            <person name="Rogers Y.-H."/>
            <person name="Friedman R."/>
            <person name="Frazier M."/>
            <person name="Venter J.C."/>
        </authorList>
    </citation>
    <scope>NUCLEOTIDE SEQUENCE [LARGE SCALE GENOMIC DNA]</scope>
    <source>
        <strain evidence="1 2">SIR-1</strain>
    </source>
</reference>
<dbReference type="eggNOG" id="ENOG502ZCAG">
    <property type="taxonomic scope" value="Bacteria"/>
</dbReference>
<keyword evidence="2" id="KW-1185">Reference proteome</keyword>